<evidence type="ECO:0000256" key="1">
    <source>
        <dbReference type="ARBA" id="ARBA00009477"/>
    </source>
</evidence>
<comment type="similarity">
    <text evidence="1">Belongs to the membrane fusion protein (MFP) (TC 8.A.1) family.</text>
</comment>
<dbReference type="Gene3D" id="2.40.50.100">
    <property type="match status" value="1"/>
</dbReference>
<dbReference type="Gene3D" id="2.40.30.170">
    <property type="match status" value="1"/>
</dbReference>
<name>A0A1G9YUK8_9BACT</name>
<dbReference type="EMBL" id="FNGS01000018">
    <property type="protein sequence ID" value="SDN12637.1"/>
    <property type="molecule type" value="Genomic_DNA"/>
</dbReference>
<dbReference type="InterPro" id="IPR006143">
    <property type="entry name" value="RND_pump_MFP"/>
</dbReference>
<dbReference type="InterPro" id="IPR058625">
    <property type="entry name" value="MdtA-like_BSH"/>
</dbReference>
<dbReference type="PANTHER" id="PTHR30469:SF15">
    <property type="entry name" value="HLYD FAMILY OF SECRETION PROTEINS"/>
    <property type="match status" value="1"/>
</dbReference>
<dbReference type="Gene3D" id="1.10.287.470">
    <property type="entry name" value="Helix hairpin bin"/>
    <property type="match status" value="1"/>
</dbReference>
<accession>A0A1G9YUK8</accession>
<dbReference type="NCBIfam" id="TIGR01730">
    <property type="entry name" value="RND_mfp"/>
    <property type="match status" value="1"/>
</dbReference>
<dbReference type="GO" id="GO:0015562">
    <property type="term" value="F:efflux transmembrane transporter activity"/>
    <property type="evidence" value="ECO:0007669"/>
    <property type="project" value="TreeGrafter"/>
</dbReference>
<dbReference type="PROSITE" id="PS51257">
    <property type="entry name" value="PROKAR_LIPOPROTEIN"/>
    <property type="match status" value="1"/>
</dbReference>
<feature type="coiled-coil region" evidence="2">
    <location>
        <begin position="109"/>
        <end position="160"/>
    </location>
</feature>
<evidence type="ECO:0000256" key="2">
    <source>
        <dbReference type="SAM" id="Coils"/>
    </source>
</evidence>
<reference evidence="4 5" key="1">
    <citation type="submission" date="2016-10" db="EMBL/GenBank/DDBJ databases">
        <authorList>
            <person name="de Groot N.N."/>
        </authorList>
    </citation>
    <scope>NUCLEOTIDE SEQUENCE [LARGE SCALE GENOMIC DNA]</scope>
    <source>
        <strain evidence="4 5">DSM 21668</strain>
    </source>
</reference>
<dbReference type="PANTHER" id="PTHR30469">
    <property type="entry name" value="MULTIDRUG RESISTANCE PROTEIN MDTA"/>
    <property type="match status" value="1"/>
</dbReference>
<dbReference type="GO" id="GO:1990281">
    <property type="term" value="C:efflux pump complex"/>
    <property type="evidence" value="ECO:0007669"/>
    <property type="project" value="TreeGrafter"/>
</dbReference>
<dbReference type="Pfam" id="PF25917">
    <property type="entry name" value="BSH_RND"/>
    <property type="match status" value="1"/>
</dbReference>
<keyword evidence="2" id="KW-0175">Coiled coil</keyword>
<dbReference type="SUPFAM" id="SSF111369">
    <property type="entry name" value="HlyD-like secretion proteins"/>
    <property type="match status" value="1"/>
</dbReference>
<feature type="domain" description="Multidrug resistance protein MdtA-like barrel-sandwich hybrid" evidence="3">
    <location>
        <begin position="66"/>
        <end position="196"/>
    </location>
</feature>
<dbReference type="Proteomes" id="UP000198901">
    <property type="component" value="Unassembled WGS sequence"/>
</dbReference>
<dbReference type="OrthoDB" id="9806939at2"/>
<keyword evidence="5" id="KW-1185">Reference proteome</keyword>
<proteinExistence type="inferred from homology"/>
<dbReference type="STRING" id="563176.SAMN04488090_5039"/>
<gene>
    <name evidence="4" type="ORF">SAMN04488090_5039</name>
</gene>
<evidence type="ECO:0000313" key="5">
    <source>
        <dbReference type="Proteomes" id="UP000198901"/>
    </source>
</evidence>
<dbReference type="Gene3D" id="2.40.420.20">
    <property type="match status" value="1"/>
</dbReference>
<sequence length="357" mass="38139">MKIANSVYLVTAAGWLMSCDQTDTMVRQTSQQTPIPVTTVQIGSAGSASFLLISGQLTATRSIPLSTRLMGYITRLNVGIGDNVRAGQILFTVSASDIQAKGGQVAAAIAQAEAAAAVAEKDYERYKILHQQHSATDKELENVTLQYQVARAQVQSARQMQQEVGASMRYAQVAAPFSGTITQKWMDAGSLASPGAPVLTLESDGNLQATATLTEDRIHHVRKGMPVHLKADADGREFSGEVAEISRSSVGSGGQYLIKINLRRQQGLLPGMYVHIRIATKAGTGSGNLRVPVESLIRHGDLTGVYVVSADRKALIRWLRIGIIVGKEAEVLSGIVPGEMLVLHAGGRLWNGADVKL</sequence>
<evidence type="ECO:0000313" key="4">
    <source>
        <dbReference type="EMBL" id="SDN12637.1"/>
    </source>
</evidence>
<protein>
    <submittedName>
        <fullName evidence="4">RND family efflux transporter, MFP subunit</fullName>
    </submittedName>
</protein>
<evidence type="ECO:0000259" key="3">
    <source>
        <dbReference type="Pfam" id="PF25917"/>
    </source>
</evidence>
<dbReference type="AlphaFoldDB" id="A0A1G9YUK8"/>
<organism evidence="4 5">
    <name type="scientific">Siphonobacter aquaeclarae</name>
    <dbReference type="NCBI Taxonomy" id="563176"/>
    <lineage>
        <taxon>Bacteria</taxon>
        <taxon>Pseudomonadati</taxon>
        <taxon>Bacteroidota</taxon>
        <taxon>Cytophagia</taxon>
        <taxon>Cytophagales</taxon>
        <taxon>Cytophagaceae</taxon>
        <taxon>Siphonobacter</taxon>
    </lineage>
</organism>